<keyword evidence="10" id="KW-0489">Methyltransferase</keyword>
<evidence type="ECO:0000256" key="1">
    <source>
        <dbReference type="ARBA" id="ARBA00022679"/>
    </source>
</evidence>
<dbReference type="GO" id="GO:0032259">
    <property type="term" value="P:methylation"/>
    <property type="evidence" value="ECO:0007669"/>
    <property type="project" value="UniProtKB-KW"/>
</dbReference>
<dbReference type="Proteomes" id="UP000019804">
    <property type="component" value="Unassembled WGS sequence"/>
</dbReference>
<dbReference type="NCBIfam" id="NF008823">
    <property type="entry name" value="PRK11873.1"/>
    <property type="match status" value="1"/>
</dbReference>
<organism evidence="10 11">
    <name type="scientific">Aspergillus ruber (strain CBS 135680)</name>
    <dbReference type="NCBI Taxonomy" id="1388766"/>
    <lineage>
        <taxon>Eukaryota</taxon>
        <taxon>Fungi</taxon>
        <taxon>Dikarya</taxon>
        <taxon>Ascomycota</taxon>
        <taxon>Pezizomycotina</taxon>
        <taxon>Eurotiomycetes</taxon>
        <taxon>Eurotiomycetidae</taxon>
        <taxon>Eurotiales</taxon>
        <taxon>Aspergillaceae</taxon>
        <taxon>Aspergillus</taxon>
        <taxon>Aspergillus subgen. Aspergillus</taxon>
    </lineage>
</organism>
<keyword evidence="11" id="KW-1185">Reference proteome</keyword>
<dbReference type="GeneID" id="63696614"/>
<keyword evidence="2" id="KW-0949">S-adenosyl-L-methionine</keyword>
<evidence type="ECO:0000256" key="8">
    <source>
        <dbReference type="ARBA" id="ARBA00048428"/>
    </source>
</evidence>
<evidence type="ECO:0000313" key="11">
    <source>
        <dbReference type="Proteomes" id="UP000019804"/>
    </source>
</evidence>
<dbReference type="CDD" id="cd02440">
    <property type="entry name" value="AdoMet_MTases"/>
    <property type="match status" value="1"/>
</dbReference>
<dbReference type="InterPro" id="IPR029063">
    <property type="entry name" value="SAM-dependent_MTases_sf"/>
</dbReference>
<evidence type="ECO:0000259" key="9">
    <source>
        <dbReference type="Pfam" id="PF13847"/>
    </source>
</evidence>
<dbReference type="Gene3D" id="3.40.50.150">
    <property type="entry name" value="Vaccinia Virus protein VP39"/>
    <property type="match status" value="1"/>
</dbReference>
<dbReference type="Pfam" id="PF13847">
    <property type="entry name" value="Methyltransf_31"/>
    <property type="match status" value="1"/>
</dbReference>
<gene>
    <name evidence="10" type="ORF">EURHEDRAFT_410976</name>
</gene>
<feature type="domain" description="Methyltransferase" evidence="9">
    <location>
        <begin position="68"/>
        <end position="215"/>
    </location>
</feature>
<sequence length="272" mass="29013">MTDAYTLVQSHYGEIAKRNTTSPATQQTKEENVAKSFGYTADDLAFLPDKTNLGLSCGNPVGLANVREGETVLDLGSGAGIDVFLAANKVGERGRAIGVDMTRDMINLATTNSQKANLPNTTFLESRITSVPLPDSTIDCIISNCVINLVPIADKPSVFHEVFRLLKSGGRVAVSDILARKPLPESISGDMALYVGCVAGASLVQEYEGWLAEAGFKDVLIVDAKSDLNVYKTLEPNSCCGSSGCSTSTELDSSKIDFNEWAGSFQIYAIKP</sequence>
<dbReference type="RefSeq" id="XP_040640144.1">
    <property type="nucleotide sequence ID" value="XM_040781490.1"/>
</dbReference>
<protein>
    <recommendedName>
        <fullName evidence="5">Arsenite methyltransferase</fullName>
        <ecNumber evidence="4">2.1.1.137</ecNumber>
    </recommendedName>
</protein>
<evidence type="ECO:0000256" key="3">
    <source>
        <dbReference type="ARBA" id="ARBA00034487"/>
    </source>
</evidence>
<accession>A0A017SI77</accession>
<proteinExistence type="inferred from homology"/>
<dbReference type="EC" id="2.1.1.137" evidence="4"/>
<evidence type="ECO:0000256" key="7">
    <source>
        <dbReference type="ARBA" id="ARBA00047943"/>
    </source>
</evidence>
<comment type="similarity">
    <text evidence="3">Belongs to the methyltransferase superfamily. Arsenite methyltransferase family.</text>
</comment>
<reference evidence="11" key="1">
    <citation type="journal article" date="2014" name="Nat. Commun.">
        <title>Genomic adaptations of the halophilic Dead Sea filamentous fungus Eurotium rubrum.</title>
        <authorList>
            <person name="Kis-Papo T."/>
            <person name="Weig A.R."/>
            <person name="Riley R."/>
            <person name="Persoh D."/>
            <person name="Salamov A."/>
            <person name="Sun H."/>
            <person name="Lipzen A."/>
            <person name="Wasser S.P."/>
            <person name="Rambold G."/>
            <person name="Grigoriev I.V."/>
            <person name="Nevo E."/>
        </authorList>
    </citation>
    <scope>NUCLEOTIDE SEQUENCE [LARGE SCALE GENOMIC DNA]</scope>
    <source>
        <strain evidence="11">CBS 135680</strain>
    </source>
</reference>
<comment type="catalytic activity">
    <reaction evidence="7">
        <text>arsenic triglutathione + 2 [thioredoxin]-dithiol + 2 S-adenosyl-L-methionine + H2O = dimethylarsinous acid + 2 [thioredoxin]-disulfide + 3 glutathione + 2 S-adenosyl-L-homocysteine + 2 H(+)</text>
        <dbReference type="Rhea" id="RHEA:69464"/>
        <dbReference type="Rhea" id="RHEA-COMP:10698"/>
        <dbReference type="Rhea" id="RHEA-COMP:10700"/>
        <dbReference type="ChEBI" id="CHEBI:15377"/>
        <dbReference type="ChEBI" id="CHEBI:15378"/>
        <dbReference type="ChEBI" id="CHEBI:23808"/>
        <dbReference type="ChEBI" id="CHEBI:29950"/>
        <dbReference type="ChEBI" id="CHEBI:50058"/>
        <dbReference type="ChEBI" id="CHEBI:57856"/>
        <dbReference type="ChEBI" id="CHEBI:57925"/>
        <dbReference type="ChEBI" id="CHEBI:59789"/>
        <dbReference type="ChEBI" id="CHEBI:183640"/>
        <dbReference type="EC" id="2.1.1.137"/>
    </reaction>
</comment>
<dbReference type="InterPro" id="IPR026669">
    <property type="entry name" value="Arsenite_MeTrfase-like"/>
</dbReference>
<dbReference type="InterPro" id="IPR025714">
    <property type="entry name" value="Methyltranfer_dom"/>
</dbReference>
<dbReference type="PANTHER" id="PTHR43675:SF8">
    <property type="entry name" value="ARSENITE METHYLTRANSFERASE"/>
    <property type="match status" value="1"/>
</dbReference>
<keyword evidence="1 10" id="KW-0808">Transferase</keyword>
<comment type="catalytic activity">
    <reaction evidence="8">
        <text>arsenic triglutathione + 3 [thioredoxin]-dithiol + 3 S-adenosyl-L-methionine = trimethylarsine + 3 [thioredoxin]-disulfide + 3 glutathione + 3 S-adenosyl-L-homocysteine + 3 H(+)</text>
        <dbReference type="Rhea" id="RHEA:69432"/>
        <dbReference type="Rhea" id="RHEA-COMP:10698"/>
        <dbReference type="Rhea" id="RHEA-COMP:10700"/>
        <dbReference type="ChEBI" id="CHEBI:15378"/>
        <dbReference type="ChEBI" id="CHEBI:27130"/>
        <dbReference type="ChEBI" id="CHEBI:29950"/>
        <dbReference type="ChEBI" id="CHEBI:50058"/>
        <dbReference type="ChEBI" id="CHEBI:57856"/>
        <dbReference type="ChEBI" id="CHEBI:57925"/>
        <dbReference type="ChEBI" id="CHEBI:59789"/>
        <dbReference type="ChEBI" id="CHEBI:183640"/>
        <dbReference type="EC" id="2.1.1.137"/>
    </reaction>
</comment>
<dbReference type="STRING" id="1388766.A0A017SI77"/>
<name>A0A017SI77_ASPRC</name>
<evidence type="ECO:0000256" key="2">
    <source>
        <dbReference type="ARBA" id="ARBA00022691"/>
    </source>
</evidence>
<dbReference type="AlphaFoldDB" id="A0A017SI77"/>
<dbReference type="PANTHER" id="PTHR43675">
    <property type="entry name" value="ARSENITE METHYLTRANSFERASE"/>
    <property type="match status" value="1"/>
</dbReference>
<dbReference type="GO" id="GO:0030791">
    <property type="term" value="F:arsenite methyltransferase activity"/>
    <property type="evidence" value="ECO:0007669"/>
    <property type="project" value="UniProtKB-EC"/>
</dbReference>
<dbReference type="HOGENOM" id="CLU_052868_3_1_1"/>
<evidence type="ECO:0000256" key="4">
    <source>
        <dbReference type="ARBA" id="ARBA00034521"/>
    </source>
</evidence>
<evidence type="ECO:0000256" key="5">
    <source>
        <dbReference type="ARBA" id="ARBA00034545"/>
    </source>
</evidence>
<dbReference type="EMBL" id="KK088418">
    <property type="protein sequence ID" value="EYE96456.1"/>
    <property type="molecule type" value="Genomic_DNA"/>
</dbReference>
<evidence type="ECO:0000256" key="6">
    <source>
        <dbReference type="ARBA" id="ARBA00047941"/>
    </source>
</evidence>
<dbReference type="OrthoDB" id="10017101at2759"/>
<dbReference type="SUPFAM" id="SSF53335">
    <property type="entry name" value="S-adenosyl-L-methionine-dependent methyltransferases"/>
    <property type="match status" value="1"/>
</dbReference>
<comment type="catalytic activity">
    <reaction evidence="6">
        <text>arsenic triglutathione + [thioredoxin]-dithiol + S-adenosyl-L-methionine + 2 H2O = methylarsonous acid + [thioredoxin]-disulfide + 3 glutathione + S-adenosyl-L-homocysteine + H(+)</text>
        <dbReference type="Rhea" id="RHEA:69460"/>
        <dbReference type="Rhea" id="RHEA-COMP:10698"/>
        <dbReference type="Rhea" id="RHEA-COMP:10700"/>
        <dbReference type="ChEBI" id="CHEBI:15377"/>
        <dbReference type="ChEBI" id="CHEBI:15378"/>
        <dbReference type="ChEBI" id="CHEBI:17826"/>
        <dbReference type="ChEBI" id="CHEBI:29950"/>
        <dbReference type="ChEBI" id="CHEBI:50058"/>
        <dbReference type="ChEBI" id="CHEBI:57856"/>
        <dbReference type="ChEBI" id="CHEBI:57925"/>
        <dbReference type="ChEBI" id="CHEBI:59789"/>
        <dbReference type="ChEBI" id="CHEBI:183640"/>
        <dbReference type="EC" id="2.1.1.137"/>
    </reaction>
</comment>
<evidence type="ECO:0000313" key="10">
    <source>
        <dbReference type="EMBL" id="EYE96456.1"/>
    </source>
</evidence>